<accession>A0A388TJ28</accession>
<evidence type="ECO:0000313" key="2">
    <source>
        <dbReference type="Proteomes" id="UP000275925"/>
    </source>
</evidence>
<dbReference type="SUPFAM" id="SSF51126">
    <property type="entry name" value="Pectin lyase-like"/>
    <property type="match status" value="1"/>
</dbReference>
<organism evidence="1 2">
    <name type="scientific">Candidatus Termititenax persephonae</name>
    <dbReference type="NCBI Taxonomy" id="2218525"/>
    <lineage>
        <taxon>Bacteria</taxon>
        <taxon>Bacillati</taxon>
        <taxon>Candidatus Margulisiibacteriota</taxon>
        <taxon>Candidatus Termititenacia</taxon>
        <taxon>Candidatus Termititenacales</taxon>
        <taxon>Candidatus Termititenacaceae</taxon>
        <taxon>Candidatus Termititenax</taxon>
    </lineage>
</organism>
<dbReference type="AlphaFoldDB" id="A0A388TJ28"/>
<dbReference type="EMBL" id="BGZO01000181">
    <property type="protein sequence ID" value="GBR77303.1"/>
    <property type="molecule type" value="Genomic_DNA"/>
</dbReference>
<gene>
    <name evidence="1" type="ORF">NO2_1704</name>
</gene>
<proteinExistence type="predicted"/>
<protein>
    <submittedName>
        <fullName evidence="1">Uncharacterized protein</fullName>
    </submittedName>
</protein>
<feature type="non-terminal residue" evidence="1">
    <location>
        <position position="1"/>
    </location>
</feature>
<comment type="caution">
    <text evidence="1">The sequence shown here is derived from an EMBL/GenBank/DDBJ whole genome shotgun (WGS) entry which is preliminary data.</text>
</comment>
<reference evidence="1 2" key="1">
    <citation type="journal article" date="2019" name="ISME J.">
        <title>Genome analyses of uncultured TG2/ZB3 bacteria in 'Margulisbacteria' specifically attached to ectosymbiotic spirochetes of protists in the termite gut.</title>
        <authorList>
            <person name="Utami Y.D."/>
            <person name="Kuwahara H."/>
            <person name="Igai K."/>
            <person name="Murakami T."/>
            <person name="Sugaya K."/>
            <person name="Morikawa T."/>
            <person name="Nagura Y."/>
            <person name="Yuki M."/>
            <person name="Deevong P."/>
            <person name="Inoue T."/>
            <person name="Kihara K."/>
            <person name="Lo N."/>
            <person name="Yamada A."/>
            <person name="Ohkuma M."/>
            <person name="Hongoh Y."/>
        </authorList>
    </citation>
    <scope>NUCLEOTIDE SEQUENCE [LARGE SCALE GENOMIC DNA]</scope>
    <source>
        <strain evidence="1">NkOx7-02</strain>
    </source>
</reference>
<sequence length="359" mass="39183">RALDIARDDAKIFLDEAVFTENLNWPNKNNISLIGTSNSVIGGDIKIENAVSVNLKYLTVSNGQIRNMAGRLCVDGLRSFQNTQPVVSNSKYAHIQNSIFAYNDVAVENSGLGEIEIIYSNFVSNNAVINNSGQSARLGNSILYNNNQNQFGYANLTNNLVDINPLFIDENFAAVAFNSPAVDAGNENIATDLRGVERPQHHLPDIGAYESDRPNIILLQPLNPENTSITENLAIRIVETPGKIATENIVFNLAVSVDYTAESEGYYLTALPRPLLDTNKVYTLKITAQNNSGNISELIVTLNTVADLTEVFVSKNYAGDEVGLTDYPFRTLQKALTYLTSKGIANATVNIAEAVYPLS</sequence>
<dbReference type="InterPro" id="IPR059226">
    <property type="entry name" value="Choice_anch_Q_dom"/>
</dbReference>
<feature type="non-terminal residue" evidence="1">
    <location>
        <position position="359"/>
    </location>
</feature>
<dbReference type="NCBIfam" id="NF041518">
    <property type="entry name" value="choice_anch_Q"/>
    <property type="match status" value="1"/>
</dbReference>
<dbReference type="InterPro" id="IPR011050">
    <property type="entry name" value="Pectin_lyase_fold/virulence"/>
</dbReference>
<keyword evidence="2" id="KW-1185">Reference proteome</keyword>
<evidence type="ECO:0000313" key="1">
    <source>
        <dbReference type="EMBL" id="GBR77303.1"/>
    </source>
</evidence>
<dbReference type="Proteomes" id="UP000275925">
    <property type="component" value="Unassembled WGS sequence"/>
</dbReference>
<name>A0A388TJ28_9BACT</name>